<dbReference type="InterPro" id="IPR024775">
    <property type="entry name" value="DinB-like"/>
</dbReference>
<dbReference type="AlphaFoldDB" id="A0A0M5JHI7"/>
<dbReference type="OrthoDB" id="2932601at2"/>
<keyword evidence="3" id="KW-1185">Reference proteome</keyword>
<accession>A0A0M5JHI7</accession>
<reference evidence="2 3" key="2">
    <citation type="journal article" date="2016" name="Int. J. Syst. Evol. Microbiol.">
        <title>Bacillus gobiensis sp. nov., isolated from a soil sample.</title>
        <authorList>
            <person name="Liu B."/>
            <person name="Liu G.H."/>
            <person name="Cetin S."/>
            <person name="Schumann P."/>
            <person name="Pan Z.Z."/>
            <person name="Chen Q.Q."/>
        </authorList>
    </citation>
    <scope>NUCLEOTIDE SEQUENCE [LARGE SCALE GENOMIC DNA]</scope>
    <source>
        <strain evidence="2 3">FJAT-4402</strain>
    </source>
</reference>
<sequence>MEKNVGMLYAMVENNYRRLKSIVNGMTQSELDFKGTNGELNSTAQLLKHLAYVDVKWVYRIQGETLLDHLEKKYGPEVDDNGRLPSIEGVPLSSLLEDYDFVFRQFEQACQQIKDADLETRVQYADGATIKWGIWHMADHNRYHQAHINQLRKWYKESS</sequence>
<dbReference type="Proteomes" id="UP000067625">
    <property type="component" value="Chromosome"/>
</dbReference>
<dbReference type="EMBL" id="CP012600">
    <property type="protein sequence ID" value="ALC84039.1"/>
    <property type="molecule type" value="Genomic_DNA"/>
</dbReference>
<dbReference type="SUPFAM" id="SSF109854">
    <property type="entry name" value="DinB/YfiT-like putative metalloenzymes"/>
    <property type="match status" value="1"/>
</dbReference>
<reference evidence="3" key="1">
    <citation type="submission" date="2015-08" db="EMBL/GenBank/DDBJ databases">
        <title>Genome sequencing project for genomic taxonomy and phylogenomics of Bacillus-like bacteria.</title>
        <authorList>
            <person name="Liu B."/>
            <person name="Wang J."/>
            <person name="Zhu Y."/>
            <person name="Liu G."/>
            <person name="Chen Q."/>
            <person name="Chen Z."/>
            <person name="Lan J."/>
            <person name="Che J."/>
            <person name="Ge C."/>
            <person name="Shi H."/>
            <person name="Pan Z."/>
            <person name="Liu X."/>
        </authorList>
    </citation>
    <scope>NUCLEOTIDE SEQUENCE [LARGE SCALE GENOMIC DNA]</scope>
    <source>
        <strain evidence="3">FJAT-4402</strain>
    </source>
</reference>
<protein>
    <recommendedName>
        <fullName evidence="1">DinB-like domain-containing protein</fullName>
    </recommendedName>
</protein>
<dbReference type="Pfam" id="PF12867">
    <property type="entry name" value="DinB_2"/>
    <property type="match status" value="1"/>
</dbReference>
<evidence type="ECO:0000313" key="2">
    <source>
        <dbReference type="EMBL" id="ALC84039.1"/>
    </source>
</evidence>
<proteinExistence type="predicted"/>
<evidence type="ECO:0000259" key="1">
    <source>
        <dbReference type="Pfam" id="PF12867"/>
    </source>
</evidence>
<dbReference type="STRING" id="1441095.AM592_00530"/>
<dbReference type="InterPro" id="IPR034660">
    <property type="entry name" value="DinB/YfiT-like"/>
</dbReference>
<name>A0A0M5JHI7_9BACI</name>
<evidence type="ECO:0000313" key="3">
    <source>
        <dbReference type="Proteomes" id="UP000067625"/>
    </source>
</evidence>
<gene>
    <name evidence="2" type="ORF">AM592_00530</name>
</gene>
<dbReference type="PATRIC" id="fig|1441095.3.peg.118"/>
<organism evidence="2 3">
    <name type="scientific">Bacillus gobiensis</name>
    <dbReference type="NCBI Taxonomy" id="1441095"/>
    <lineage>
        <taxon>Bacteria</taxon>
        <taxon>Bacillati</taxon>
        <taxon>Bacillota</taxon>
        <taxon>Bacilli</taxon>
        <taxon>Bacillales</taxon>
        <taxon>Bacillaceae</taxon>
        <taxon>Bacillus</taxon>
    </lineage>
</organism>
<feature type="domain" description="DinB-like" evidence="1">
    <location>
        <begin position="13"/>
        <end position="148"/>
    </location>
</feature>
<dbReference type="Gene3D" id="1.20.120.450">
    <property type="entry name" value="dinb family like domain"/>
    <property type="match status" value="1"/>
</dbReference>